<dbReference type="GO" id="GO:0003700">
    <property type="term" value="F:DNA-binding transcription factor activity"/>
    <property type="evidence" value="ECO:0007669"/>
    <property type="project" value="InterPro"/>
</dbReference>
<reference evidence="3 4" key="1">
    <citation type="submission" date="2020-08" db="EMBL/GenBank/DDBJ databases">
        <title>Genomic Encyclopedia of Type Strains, Phase IV (KMG-V): Genome sequencing to study the core and pangenomes of soil and plant-associated prokaryotes.</title>
        <authorList>
            <person name="Whitman W."/>
        </authorList>
    </citation>
    <scope>NUCLEOTIDE SEQUENCE [LARGE SCALE GENOMIC DNA]</scope>
    <source>
        <strain evidence="1 3">ANJLi2</strain>
        <strain evidence="2 4">MP601</strain>
    </source>
</reference>
<sequence length="102" mass="11840">MIKKVKPTDDEIVRLIRSQSKDGVEELFDAYATFLLLVIIRIVPQKDKAEIVLERTFQKIWNSIDQYPLHHQSFLAWMRVLARDLANEAALNKNSITTAEND</sequence>
<dbReference type="STRING" id="354630.SAMN05421821_101480"/>
<dbReference type="Proteomes" id="UP000548326">
    <property type="component" value="Unassembled WGS sequence"/>
</dbReference>
<dbReference type="GO" id="GO:0006352">
    <property type="term" value="P:DNA-templated transcription initiation"/>
    <property type="evidence" value="ECO:0007669"/>
    <property type="project" value="InterPro"/>
</dbReference>
<dbReference type="EMBL" id="JACHCA010000001">
    <property type="protein sequence ID" value="MBB6126080.1"/>
    <property type="molecule type" value="Genomic_DNA"/>
</dbReference>
<evidence type="ECO:0000313" key="4">
    <source>
        <dbReference type="Proteomes" id="UP000548326"/>
    </source>
</evidence>
<proteinExistence type="predicted"/>
<dbReference type="Gene3D" id="1.10.1740.10">
    <property type="match status" value="1"/>
</dbReference>
<comment type="caution">
    <text evidence="2">The sequence shown here is derived from an EMBL/GenBank/DDBJ whole genome shotgun (WGS) entry which is preliminary data.</text>
</comment>
<dbReference type="RefSeq" id="WP_076369997.1">
    <property type="nucleotide sequence ID" value="NZ_JACHCA010000001.1"/>
</dbReference>
<dbReference type="InterPro" id="IPR013325">
    <property type="entry name" value="RNA_pol_sigma_r2"/>
</dbReference>
<accession>A0A1N6PG27</accession>
<organism evidence="2 4">
    <name type="scientific">Mucilaginibacter lappiensis</name>
    <dbReference type="NCBI Taxonomy" id="354630"/>
    <lineage>
        <taxon>Bacteria</taxon>
        <taxon>Pseudomonadati</taxon>
        <taxon>Bacteroidota</taxon>
        <taxon>Sphingobacteriia</taxon>
        <taxon>Sphingobacteriales</taxon>
        <taxon>Sphingobacteriaceae</taxon>
        <taxon>Mucilaginibacter</taxon>
    </lineage>
</organism>
<dbReference type="Proteomes" id="UP000541583">
    <property type="component" value="Unassembled WGS sequence"/>
</dbReference>
<keyword evidence="3" id="KW-1185">Reference proteome</keyword>
<dbReference type="SUPFAM" id="SSF88946">
    <property type="entry name" value="Sigma2 domain of RNA polymerase sigma factors"/>
    <property type="match status" value="1"/>
</dbReference>
<gene>
    <name evidence="2" type="ORF">HDF22_000181</name>
    <name evidence="1" type="ORF">HDF23_000330</name>
</gene>
<evidence type="ECO:0000313" key="3">
    <source>
        <dbReference type="Proteomes" id="UP000541583"/>
    </source>
</evidence>
<evidence type="ECO:0000313" key="2">
    <source>
        <dbReference type="EMBL" id="MBB6126080.1"/>
    </source>
</evidence>
<protein>
    <submittedName>
        <fullName evidence="2">RNA polymerase sigma-70 factor (ECF subfamily)</fullName>
    </submittedName>
</protein>
<dbReference type="OrthoDB" id="772560at2"/>
<dbReference type="EMBL" id="JACHCB010000001">
    <property type="protein sequence ID" value="MBB6107600.1"/>
    <property type="molecule type" value="Genomic_DNA"/>
</dbReference>
<evidence type="ECO:0000313" key="1">
    <source>
        <dbReference type="EMBL" id="MBB6107600.1"/>
    </source>
</evidence>
<name>A0A1N6PG27_9SPHI</name>
<dbReference type="AlphaFoldDB" id="A0A1N6PG27"/>